<feature type="region of interest" description="Disordered" evidence="1">
    <location>
        <begin position="225"/>
        <end position="263"/>
    </location>
</feature>
<evidence type="ECO:0000259" key="2">
    <source>
        <dbReference type="Pfam" id="PF01609"/>
    </source>
</evidence>
<dbReference type="RefSeq" id="WP_133483794.1">
    <property type="nucleotide sequence ID" value="NZ_SNWH01000015.1"/>
</dbReference>
<dbReference type="GO" id="GO:0004803">
    <property type="term" value="F:transposase activity"/>
    <property type="evidence" value="ECO:0007669"/>
    <property type="project" value="InterPro"/>
</dbReference>
<sequence length="451" mass="50335">MSRFIPVDRQTDYLLPPSVDEWLPDDHLARFVVDVVEQLDLSALTRRYAGRGHKAHHPAVLLSLLVYGYATGVYSSRKIERATYDSVAFRYLAANTHPDHDTLATFRRRFLPELEQLFVQVLLLAREMKLLKLGTIALDGTKLKANASKHKALSYGHAKKLETQFKAEVKALTQRAESADRDDAADGMDIPAEIARREQRLAAIAEAKAKIEARAEERDAVEQAAYQEKVARREAQRKAGKTPRGRDPEPPTGGPRDKDQVNLTDPQSRIMPVTGKAFDQCYNAQAAVDTDTLLVTHVHVTQATNDKQQVMPLLTAWQGYPEALGRPSCLLADTGYFSAANVDACHAHGIEPLLAMKRDVHHLPVFERFAADPPAPASEDPVEQMAHRLKTRAGRALYALRKHTVEPVFGIIKHVMGFRQFSLRGLDNVSGEWCLATLAWNIKRMHRLAAG</sequence>
<dbReference type="InterPro" id="IPR008490">
    <property type="entry name" value="Transposase_InsH_N"/>
</dbReference>
<protein>
    <submittedName>
        <fullName evidence="4">IS4 family transposase</fullName>
    </submittedName>
</protein>
<evidence type="ECO:0000256" key="1">
    <source>
        <dbReference type="SAM" id="MobiDB-lite"/>
    </source>
</evidence>
<dbReference type="OrthoDB" id="9182628at2"/>
<evidence type="ECO:0000313" key="4">
    <source>
        <dbReference type="EMBL" id="TDO04360.1"/>
    </source>
</evidence>
<dbReference type="NCBIfam" id="NF033551">
    <property type="entry name" value="transpos_IS1182"/>
    <property type="match status" value="1"/>
</dbReference>
<comment type="caution">
    <text evidence="4">The sequence shown here is derived from an EMBL/GenBank/DDBJ whole genome shotgun (WGS) entry which is preliminary data.</text>
</comment>
<accession>A0A4R6H7Y3</accession>
<name>A0A4R6H7Y3_9GAMM</name>
<dbReference type="Pfam" id="PF01609">
    <property type="entry name" value="DDE_Tnp_1"/>
    <property type="match status" value="1"/>
</dbReference>
<dbReference type="Proteomes" id="UP000295150">
    <property type="component" value="Unassembled WGS sequence"/>
</dbReference>
<evidence type="ECO:0000313" key="5">
    <source>
        <dbReference type="Proteomes" id="UP000295150"/>
    </source>
</evidence>
<evidence type="ECO:0000259" key="3">
    <source>
        <dbReference type="Pfam" id="PF05598"/>
    </source>
</evidence>
<reference evidence="4 5" key="1">
    <citation type="submission" date="2019-03" db="EMBL/GenBank/DDBJ databases">
        <title>Freshwater and sediment microbial communities from various areas in North America, analyzing microbe dynamics in response to fracking.</title>
        <authorList>
            <person name="Lamendella R."/>
        </authorList>
    </citation>
    <scope>NUCLEOTIDE SEQUENCE [LARGE SCALE GENOMIC DNA]</scope>
    <source>
        <strain evidence="4 5">1_TX</strain>
    </source>
</reference>
<dbReference type="GO" id="GO:0006313">
    <property type="term" value="P:DNA transposition"/>
    <property type="evidence" value="ECO:0007669"/>
    <property type="project" value="InterPro"/>
</dbReference>
<feature type="domain" description="Transposase IS4-like" evidence="2">
    <location>
        <begin position="274"/>
        <end position="442"/>
    </location>
</feature>
<feature type="domain" description="Transposase InsH N-terminal" evidence="3">
    <location>
        <begin position="18"/>
        <end position="109"/>
    </location>
</feature>
<organism evidence="4 5">
    <name type="scientific">Halomonas ventosae</name>
    <dbReference type="NCBI Taxonomy" id="229007"/>
    <lineage>
        <taxon>Bacteria</taxon>
        <taxon>Pseudomonadati</taxon>
        <taxon>Pseudomonadota</taxon>
        <taxon>Gammaproteobacteria</taxon>
        <taxon>Oceanospirillales</taxon>
        <taxon>Halomonadaceae</taxon>
        <taxon>Halomonas</taxon>
    </lineage>
</organism>
<dbReference type="InterPro" id="IPR002559">
    <property type="entry name" value="Transposase_11"/>
</dbReference>
<dbReference type="Pfam" id="PF05598">
    <property type="entry name" value="DUF772"/>
    <property type="match status" value="1"/>
</dbReference>
<dbReference type="PANTHER" id="PTHR33408">
    <property type="entry name" value="TRANSPOSASE"/>
    <property type="match status" value="1"/>
</dbReference>
<gene>
    <name evidence="4" type="ORF">DFO68_11554</name>
</gene>
<dbReference type="EMBL" id="SNWH01000015">
    <property type="protein sequence ID" value="TDO04360.1"/>
    <property type="molecule type" value="Genomic_DNA"/>
</dbReference>
<dbReference type="AlphaFoldDB" id="A0A4R6H7Y3"/>
<dbReference type="InterPro" id="IPR047629">
    <property type="entry name" value="IS1182_transpos"/>
</dbReference>
<proteinExistence type="predicted"/>
<dbReference type="GO" id="GO:0003677">
    <property type="term" value="F:DNA binding"/>
    <property type="evidence" value="ECO:0007669"/>
    <property type="project" value="InterPro"/>
</dbReference>
<feature type="compositionally biased region" description="Basic and acidic residues" evidence="1">
    <location>
        <begin position="244"/>
        <end position="260"/>
    </location>
</feature>
<keyword evidence="5" id="KW-1185">Reference proteome</keyword>